<feature type="transmembrane region" description="Helical" evidence="1">
    <location>
        <begin position="160"/>
        <end position="181"/>
    </location>
</feature>
<dbReference type="EMBL" id="QZEW01000078">
    <property type="protein sequence ID" value="RJL08195.1"/>
    <property type="molecule type" value="Genomic_DNA"/>
</dbReference>
<evidence type="ECO:0000313" key="3">
    <source>
        <dbReference type="Proteomes" id="UP000283587"/>
    </source>
</evidence>
<dbReference type="InterPro" id="IPR038330">
    <property type="entry name" value="TspO/MBR-related_sf"/>
</dbReference>
<evidence type="ECO:0000256" key="1">
    <source>
        <dbReference type="SAM" id="Phobius"/>
    </source>
</evidence>
<sequence length="241" mass="25274">MHRYLAHAVLLAAIGFAASPLLFPGFGGYRADLFPIPQHDPPVQPAGWTFAIWTLIYGWLILGSAYGLWRASDAPGWQGARPPLLASLIIGIFWIPVANRSPGWATAMILAMLAFAVAAFLRAGGRDRPWLLRPLAIYAGWLTAASGASVGILIGGHGILPAQAAAVLSLLGVTALAAAIHAARPEEWGYPVAVIWALAGIFAANLSPPNWLLLLVSATGAALLAFRAFSGAADAKKETAR</sequence>
<evidence type="ECO:0000313" key="2">
    <source>
        <dbReference type="EMBL" id="RJL08195.1"/>
    </source>
</evidence>
<dbReference type="Proteomes" id="UP000283587">
    <property type="component" value="Unassembled WGS sequence"/>
</dbReference>
<name>A0A419A3N7_9RHOB</name>
<dbReference type="RefSeq" id="WP_119899637.1">
    <property type="nucleotide sequence ID" value="NZ_QNRC01000011.1"/>
</dbReference>
<dbReference type="AlphaFoldDB" id="A0A419A3N7"/>
<dbReference type="OrthoDB" id="5189031at2"/>
<protein>
    <recommendedName>
        <fullName evidence="4">Tryptophan-rich sensory protein</fullName>
    </recommendedName>
</protein>
<accession>A0A419A3N7</accession>
<feature type="transmembrane region" description="Helical" evidence="1">
    <location>
        <begin position="48"/>
        <end position="68"/>
    </location>
</feature>
<comment type="caution">
    <text evidence="2">The sequence shown here is derived from an EMBL/GenBank/DDBJ whole genome shotgun (WGS) entry which is preliminary data.</text>
</comment>
<feature type="transmembrane region" description="Helical" evidence="1">
    <location>
        <begin position="211"/>
        <end position="229"/>
    </location>
</feature>
<gene>
    <name evidence="2" type="ORF">D3P05_16490</name>
</gene>
<feature type="transmembrane region" description="Helical" evidence="1">
    <location>
        <begin position="103"/>
        <end position="123"/>
    </location>
</feature>
<proteinExistence type="predicted"/>
<feature type="transmembrane region" description="Helical" evidence="1">
    <location>
        <begin position="80"/>
        <end position="97"/>
    </location>
</feature>
<keyword evidence="1" id="KW-0812">Transmembrane</keyword>
<feature type="transmembrane region" description="Helical" evidence="1">
    <location>
        <begin position="188"/>
        <end position="205"/>
    </location>
</feature>
<organism evidence="2 3">
    <name type="scientific">Paracoccus siganidrum</name>
    <dbReference type="NCBI Taxonomy" id="1276757"/>
    <lineage>
        <taxon>Bacteria</taxon>
        <taxon>Pseudomonadati</taxon>
        <taxon>Pseudomonadota</taxon>
        <taxon>Alphaproteobacteria</taxon>
        <taxon>Rhodobacterales</taxon>
        <taxon>Paracoccaceae</taxon>
        <taxon>Paracoccus</taxon>
    </lineage>
</organism>
<dbReference type="Gene3D" id="1.20.1260.100">
    <property type="entry name" value="TspO/MBR protein"/>
    <property type="match status" value="1"/>
</dbReference>
<reference evidence="3" key="1">
    <citation type="submission" date="2018-09" db="EMBL/GenBank/DDBJ databases">
        <title>Paracoccus onubensis nov. sp. a moderate halophilic bacterium isolated from Gruta de las Maravillas (Aracena, Spain).</title>
        <authorList>
            <person name="Jurado V."/>
            <person name="Gutierrez-Patricio S."/>
            <person name="Gonzalez-Pimentel J.L."/>
            <person name="Miller A.Z."/>
            <person name="Laiz L."/>
            <person name="Saiz-Jimenez C."/>
        </authorList>
    </citation>
    <scope>NUCLEOTIDE SEQUENCE [LARGE SCALE GENOMIC DNA]</scope>
    <source>
        <strain evidence="3">DSM 26381</strain>
    </source>
</reference>
<keyword evidence="3" id="KW-1185">Reference proteome</keyword>
<evidence type="ECO:0008006" key="4">
    <source>
        <dbReference type="Google" id="ProtNLM"/>
    </source>
</evidence>
<feature type="transmembrane region" description="Helical" evidence="1">
    <location>
        <begin position="135"/>
        <end position="154"/>
    </location>
</feature>
<keyword evidence="1" id="KW-0472">Membrane</keyword>
<keyword evidence="1" id="KW-1133">Transmembrane helix</keyword>